<dbReference type="Pfam" id="PF00296">
    <property type="entry name" value="Bac_luciferase"/>
    <property type="match status" value="1"/>
</dbReference>
<feature type="domain" description="Luciferase-like" evidence="3">
    <location>
        <begin position="13"/>
        <end position="308"/>
    </location>
</feature>
<dbReference type="InterPro" id="IPR011251">
    <property type="entry name" value="Luciferase-like_dom"/>
</dbReference>
<sequence length="338" mass="37746">MAQAHPLKLGYKASAEQFAPRELLNFSVEAEQCGFDSVWISDHFQPWRHTDGHAPQAFAWLGALGERTQRVLLGTSVLTPTFRYNPAIVAQAFGTLGVLNPGRMILGVGSGESLNEIAVTGGEWPPAKERLARLRESVELIRRLWSEELVTFEGEHYRTRNATIYDKPDQPIPIYISAGGPVAAKFVGRAGDGFICTSGKGDALYRDQLLPSVAEGAKAAGRDPEQIEKTIEVKVSFDTDRNRALQDTRIWAALALPAEDKVDIHDAREMEAKAVTVTDQAHKRWLVSSDPEEHIEQIRPYIELGFTHLIFHAPGDDQSRFLQLYAKEILPRLRQRWG</sequence>
<dbReference type="GO" id="GO:0016705">
    <property type="term" value="F:oxidoreductase activity, acting on paired donors, with incorporation or reduction of molecular oxygen"/>
    <property type="evidence" value="ECO:0007669"/>
    <property type="project" value="InterPro"/>
</dbReference>
<reference evidence="4 5" key="1">
    <citation type="journal article" date="2011" name="Stand. Genomic Sci.">
        <title>Non-contiguous finished genome sequence and contextual data of the filamentous soil bacterium Ktedonobacter racemifer type strain (SOSP1-21).</title>
        <authorList>
            <person name="Chang Y.J."/>
            <person name="Land M."/>
            <person name="Hauser L."/>
            <person name="Chertkov O."/>
            <person name="Del Rio T.G."/>
            <person name="Nolan M."/>
            <person name="Copeland A."/>
            <person name="Tice H."/>
            <person name="Cheng J.F."/>
            <person name="Lucas S."/>
            <person name="Han C."/>
            <person name="Goodwin L."/>
            <person name="Pitluck S."/>
            <person name="Ivanova N."/>
            <person name="Ovchinikova G."/>
            <person name="Pati A."/>
            <person name="Chen A."/>
            <person name="Palaniappan K."/>
            <person name="Mavromatis K."/>
            <person name="Liolios K."/>
            <person name="Brettin T."/>
            <person name="Fiebig A."/>
            <person name="Rohde M."/>
            <person name="Abt B."/>
            <person name="Goker M."/>
            <person name="Detter J.C."/>
            <person name="Woyke T."/>
            <person name="Bristow J."/>
            <person name="Eisen J.A."/>
            <person name="Markowitz V."/>
            <person name="Hugenholtz P."/>
            <person name="Kyrpides N.C."/>
            <person name="Klenk H.P."/>
            <person name="Lapidus A."/>
        </authorList>
    </citation>
    <scope>NUCLEOTIDE SEQUENCE [LARGE SCALE GENOMIC DNA]</scope>
    <source>
        <strain evidence="5">DSM 44963</strain>
    </source>
</reference>
<dbReference type="NCBIfam" id="TIGR03554">
    <property type="entry name" value="F420_G6P_DH"/>
    <property type="match status" value="1"/>
</dbReference>
<evidence type="ECO:0000259" key="3">
    <source>
        <dbReference type="Pfam" id="PF00296"/>
    </source>
</evidence>
<dbReference type="RefSeq" id="WP_007918096.1">
    <property type="nucleotide sequence ID" value="NZ_ADVG01000004.1"/>
</dbReference>
<dbReference type="Gene3D" id="3.20.20.30">
    <property type="entry name" value="Luciferase-like domain"/>
    <property type="match status" value="1"/>
</dbReference>
<evidence type="ECO:0000313" key="4">
    <source>
        <dbReference type="EMBL" id="EFH80988.1"/>
    </source>
</evidence>
<dbReference type="Proteomes" id="UP000004508">
    <property type="component" value="Unassembled WGS sequence"/>
</dbReference>
<dbReference type="STRING" id="485913.Krac_1640"/>
<dbReference type="PANTHER" id="PTHR43244">
    <property type="match status" value="1"/>
</dbReference>
<dbReference type="InterPro" id="IPR050564">
    <property type="entry name" value="F420-G6PD/mer"/>
</dbReference>
<keyword evidence="2" id="KW-0119">Carbohydrate metabolism</keyword>
<gene>
    <name evidence="4" type="ORF">Krac_1640</name>
</gene>
<dbReference type="OrthoDB" id="180193at2"/>
<protein>
    <submittedName>
        <fullName evidence="4">F420-dependent oxidoreductase, G6PDH family</fullName>
        <ecNumber evidence="4">1.5.98.2</ecNumber>
    </submittedName>
</protein>
<organism evidence="4 5">
    <name type="scientific">Ktedonobacter racemifer DSM 44963</name>
    <dbReference type="NCBI Taxonomy" id="485913"/>
    <lineage>
        <taxon>Bacteria</taxon>
        <taxon>Bacillati</taxon>
        <taxon>Chloroflexota</taxon>
        <taxon>Ktedonobacteria</taxon>
        <taxon>Ktedonobacterales</taxon>
        <taxon>Ktedonobacteraceae</taxon>
        <taxon>Ktedonobacter</taxon>
    </lineage>
</organism>
<keyword evidence="5" id="KW-1185">Reference proteome</keyword>
<dbReference type="SUPFAM" id="SSF51679">
    <property type="entry name" value="Bacterial luciferase-like"/>
    <property type="match status" value="1"/>
</dbReference>
<dbReference type="eggNOG" id="COG2141">
    <property type="taxonomic scope" value="Bacteria"/>
</dbReference>
<proteinExistence type="predicted"/>
<dbReference type="GO" id="GO:0018537">
    <property type="term" value="F:coenzyme F420-dependent N5,N10-methenyltetrahydromethanopterin reductase activity"/>
    <property type="evidence" value="ECO:0007669"/>
    <property type="project" value="UniProtKB-EC"/>
</dbReference>
<dbReference type="AlphaFoldDB" id="D6U2M4"/>
<dbReference type="InterPro" id="IPR019944">
    <property type="entry name" value="F420-dep_G6P_DH"/>
</dbReference>
<dbReference type="CDD" id="cd01097">
    <property type="entry name" value="Tetrahydromethanopterin_reductase"/>
    <property type="match status" value="1"/>
</dbReference>
<name>D6U2M4_KTERA</name>
<evidence type="ECO:0000256" key="2">
    <source>
        <dbReference type="ARBA" id="ARBA00023277"/>
    </source>
</evidence>
<dbReference type="InParanoid" id="D6U2M4"/>
<dbReference type="PANTHER" id="PTHR43244:SF1">
    <property type="entry name" value="5,10-METHYLENETETRAHYDROMETHANOPTERIN REDUCTASE"/>
    <property type="match status" value="1"/>
</dbReference>
<dbReference type="EC" id="1.5.98.2" evidence="4"/>
<evidence type="ECO:0000256" key="1">
    <source>
        <dbReference type="ARBA" id="ARBA00023002"/>
    </source>
</evidence>
<comment type="caution">
    <text evidence="4">The sequence shown here is derived from an EMBL/GenBank/DDBJ whole genome shotgun (WGS) entry which is preliminary data.</text>
</comment>
<dbReference type="EMBL" id="ADVG01000004">
    <property type="protein sequence ID" value="EFH80988.1"/>
    <property type="molecule type" value="Genomic_DNA"/>
</dbReference>
<dbReference type="InterPro" id="IPR036661">
    <property type="entry name" value="Luciferase-like_sf"/>
</dbReference>
<accession>D6U2M4</accession>
<dbReference type="InterPro" id="IPR019945">
    <property type="entry name" value="F420_G6P_DH-rel"/>
</dbReference>
<keyword evidence="1 4" id="KW-0560">Oxidoreductase</keyword>
<evidence type="ECO:0000313" key="5">
    <source>
        <dbReference type="Proteomes" id="UP000004508"/>
    </source>
</evidence>
<dbReference type="NCBIfam" id="TIGR03557">
    <property type="entry name" value="F420_G6P_family"/>
    <property type="match status" value="1"/>
</dbReference>